<evidence type="ECO:0000313" key="2">
    <source>
        <dbReference type="EMBL" id="GBL73690.1"/>
    </source>
</evidence>
<accession>A0A4Y2A1X8</accession>
<gene>
    <name evidence="2" type="ORF">AVEN_230684_1</name>
</gene>
<sequence length="92" mass="9927">MTAAAITSSTEAGVLVSSHLSTGRPLPKEVRTITGGGTQSPTITIPTGEESSSLLNRQQFKSDFVYRKIDETKKKVKSIRTLAFNNGSETRN</sequence>
<reference evidence="2 3" key="1">
    <citation type="journal article" date="2019" name="Sci. Rep.">
        <title>Orb-weaving spider Araneus ventricosus genome elucidates the spidroin gene catalogue.</title>
        <authorList>
            <person name="Kono N."/>
            <person name="Nakamura H."/>
            <person name="Ohtoshi R."/>
            <person name="Moran D.A.P."/>
            <person name="Shinohara A."/>
            <person name="Yoshida Y."/>
            <person name="Fujiwara M."/>
            <person name="Mori M."/>
            <person name="Tomita M."/>
            <person name="Arakawa K."/>
        </authorList>
    </citation>
    <scope>NUCLEOTIDE SEQUENCE [LARGE SCALE GENOMIC DNA]</scope>
</reference>
<comment type="caution">
    <text evidence="2">The sequence shown here is derived from an EMBL/GenBank/DDBJ whole genome shotgun (WGS) entry which is preliminary data.</text>
</comment>
<evidence type="ECO:0000313" key="3">
    <source>
        <dbReference type="Proteomes" id="UP000499080"/>
    </source>
</evidence>
<organism evidence="2 3">
    <name type="scientific">Araneus ventricosus</name>
    <name type="common">Orbweaver spider</name>
    <name type="synonym">Epeira ventricosa</name>
    <dbReference type="NCBI Taxonomy" id="182803"/>
    <lineage>
        <taxon>Eukaryota</taxon>
        <taxon>Metazoa</taxon>
        <taxon>Ecdysozoa</taxon>
        <taxon>Arthropoda</taxon>
        <taxon>Chelicerata</taxon>
        <taxon>Arachnida</taxon>
        <taxon>Araneae</taxon>
        <taxon>Araneomorphae</taxon>
        <taxon>Entelegynae</taxon>
        <taxon>Araneoidea</taxon>
        <taxon>Araneidae</taxon>
        <taxon>Araneus</taxon>
    </lineage>
</organism>
<feature type="compositionally biased region" description="Polar residues" evidence="1">
    <location>
        <begin position="1"/>
        <end position="11"/>
    </location>
</feature>
<feature type="compositionally biased region" description="Polar residues" evidence="1">
    <location>
        <begin position="39"/>
        <end position="48"/>
    </location>
</feature>
<evidence type="ECO:0000256" key="1">
    <source>
        <dbReference type="SAM" id="MobiDB-lite"/>
    </source>
</evidence>
<protein>
    <submittedName>
        <fullName evidence="2">Uncharacterized protein</fullName>
    </submittedName>
</protein>
<feature type="region of interest" description="Disordered" evidence="1">
    <location>
        <begin position="1"/>
        <end position="48"/>
    </location>
</feature>
<keyword evidence="3" id="KW-1185">Reference proteome</keyword>
<name>A0A4Y2A1X8_ARAVE</name>
<proteinExistence type="predicted"/>
<dbReference type="AlphaFoldDB" id="A0A4Y2A1X8"/>
<dbReference type="EMBL" id="BGPR01000004">
    <property type="protein sequence ID" value="GBL73690.1"/>
    <property type="molecule type" value="Genomic_DNA"/>
</dbReference>
<dbReference type="Proteomes" id="UP000499080">
    <property type="component" value="Unassembled WGS sequence"/>
</dbReference>